<feature type="compositionally biased region" description="Basic and acidic residues" evidence="7">
    <location>
        <begin position="158"/>
        <end position="172"/>
    </location>
</feature>
<keyword evidence="4 6" id="KW-0175">Coiled coil</keyword>
<keyword evidence="5" id="KW-0472">Membrane</keyword>
<name>A0A8J9ZLV6_BRALA</name>
<dbReference type="EMBL" id="OV696688">
    <property type="protein sequence ID" value="CAH1257080.1"/>
    <property type="molecule type" value="Genomic_DNA"/>
</dbReference>
<comment type="subcellular location">
    <subcellularLocation>
        <location evidence="2">Cytoplasm</location>
    </subcellularLocation>
    <subcellularLocation>
        <location evidence="1">Endomembrane system</location>
        <topology evidence="1">Peripheral membrane protein</topology>
    </subcellularLocation>
</comment>
<evidence type="ECO:0000256" key="6">
    <source>
        <dbReference type="SAM" id="Coils"/>
    </source>
</evidence>
<evidence type="ECO:0000313" key="9">
    <source>
        <dbReference type="EMBL" id="CAH1257080.1"/>
    </source>
</evidence>
<gene>
    <name evidence="9" type="primary">GCC1</name>
    <name evidence="9" type="ORF">BLAG_LOCUS15123</name>
</gene>
<evidence type="ECO:0000313" key="10">
    <source>
        <dbReference type="Proteomes" id="UP000838412"/>
    </source>
</evidence>
<dbReference type="PANTHER" id="PTHR23157">
    <property type="entry name" value="GRIP AND COILED-COIL DOMAIN-CONTAINING PROTEIN 1"/>
    <property type="match status" value="1"/>
</dbReference>
<feature type="region of interest" description="Disordered" evidence="7">
    <location>
        <begin position="562"/>
        <end position="617"/>
    </location>
</feature>
<dbReference type="GO" id="GO:0005794">
    <property type="term" value="C:Golgi apparatus"/>
    <property type="evidence" value="ECO:0007669"/>
    <property type="project" value="TreeGrafter"/>
</dbReference>
<organism evidence="9 10">
    <name type="scientific">Branchiostoma lanceolatum</name>
    <name type="common">Common lancelet</name>
    <name type="synonym">Amphioxus lanceolatum</name>
    <dbReference type="NCBI Taxonomy" id="7740"/>
    <lineage>
        <taxon>Eukaryota</taxon>
        <taxon>Metazoa</taxon>
        <taxon>Chordata</taxon>
        <taxon>Cephalochordata</taxon>
        <taxon>Leptocardii</taxon>
        <taxon>Amphioxiformes</taxon>
        <taxon>Branchiostomatidae</taxon>
        <taxon>Branchiostoma</taxon>
    </lineage>
</organism>
<feature type="coiled-coil region" evidence="6">
    <location>
        <begin position="659"/>
        <end position="718"/>
    </location>
</feature>
<dbReference type="InterPro" id="IPR051952">
    <property type="entry name" value="Golgi-autophagy_related"/>
</dbReference>
<dbReference type="InterPro" id="IPR000237">
    <property type="entry name" value="GRIP_dom"/>
</dbReference>
<dbReference type="SMART" id="SM00755">
    <property type="entry name" value="Grip"/>
    <property type="match status" value="1"/>
</dbReference>
<sequence length="766" mass="87902">MDRAARRELIETIEQQKDRIARLENRLRDVVTAYKGLAKEKEALEASIKVLNVRSEPHRTQNVEKASAGADDSSETASEASGDAQAANTGEGGAESFVDPLNATGQAESTSANQDEILHLKEQLATLTNALATVTDQKSQMEASFQADKKLIRQENENSRKLAEETQQRLEEQLAEAEEQLSQAKSRIRSQQQEREKEQTDHAMMLRELQKVLSDERASKEQLEQELFETKLKLEEKKATPDLSVEYELKMQDLSAEMERLQTRLQAAEDEAAKPAPLLLQLQEEMAEMRVHHRLQIQQEQTRANEAESRLRQLEAEREARVANLESKLAELSVVVGNYDKIRQQDQEAMEKLKERIAQLDMENTALARVANNKVQTDDPDDSNLDVHALKEKVLKLIGLMKIANERSDQPLPTEDLYTFMNPGGDDSDDSGSPVSHDKCQQEYRQLKDEFERYKMRAQSVLKNKNAKDSSVGKEIETLRGQLQELRDKHIALRQYCDEQEVKDKQKVEDLEARIARIKNEHKKELDKAEEEYRQRAAKLETEMHKQRDRTIELLAEKEKEVQTLQLRSHSPVTPYMFSNQSEGSAHSTSASPRDGRSEAGVDDDDDIRSEHSDTVSELLVRPHFTPLMTHSRLTRKPSPGEGTIVHYAEQLARNEVELSAVRKQKHHLEASIHQLQEEIATKEEKYQDQIQALKREVDRLERNRSRESANLEYLKNVVLRYMTTSDYAAKDQMFKAIATILQFTSQERTKVTKFNSSWWYASPRK</sequence>
<evidence type="ECO:0000256" key="2">
    <source>
        <dbReference type="ARBA" id="ARBA00004496"/>
    </source>
</evidence>
<feature type="domain" description="GRIP" evidence="8">
    <location>
        <begin position="708"/>
        <end position="755"/>
    </location>
</feature>
<evidence type="ECO:0000256" key="5">
    <source>
        <dbReference type="ARBA" id="ARBA00023136"/>
    </source>
</evidence>
<feature type="region of interest" description="Disordered" evidence="7">
    <location>
        <begin position="158"/>
        <end position="200"/>
    </location>
</feature>
<dbReference type="OrthoDB" id="9898580at2759"/>
<evidence type="ECO:0000259" key="8">
    <source>
        <dbReference type="SMART" id="SM00755"/>
    </source>
</evidence>
<evidence type="ECO:0000256" key="3">
    <source>
        <dbReference type="ARBA" id="ARBA00022490"/>
    </source>
</evidence>
<feature type="coiled-coil region" evidence="6">
    <location>
        <begin position="297"/>
        <end position="370"/>
    </location>
</feature>
<proteinExistence type="predicted"/>
<reference evidence="9" key="1">
    <citation type="submission" date="2022-01" db="EMBL/GenBank/DDBJ databases">
        <authorList>
            <person name="Braso-Vives M."/>
        </authorList>
    </citation>
    <scope>NUCLEOTIDE SEQUENCE</scope>
</reference>
<dbReference type="Proteomes" id="UP000838412">
    <property type="component" value="Chromosome 3"/>
</dbReference>
<evidence type="ECO:0000256" key="4">
    <source>
        <dbReference type="ARBA" id="ARBA00023054"/>
    </source>
</evidence>
<keyword evidence="3" id="KW-0963">Cytoplasm</keyword>
<protein>
    <submittedName>
        <fullName evidence="9">GCC1 protein</fullName>
    </submittedName>
</protein>
<feature type="compositionally biased region" description="Low complexity" evidence="7">
    <location>
        <begin position="66"/>
        <end position="84"/>
    </location>
</feature>
<evidence type="ECO:0000256" key="1">
    <source>
        <dbReference type="ARBA" id="ARBA00004184"/>
    </source>
</evidence>
<dbReference type="Gene3D" id="1.10.220.60">
    <property type="entry name" value="GRIP domain"/>
    <property type="match status" value="1"/>
</dbReference>
<dbReference type="PANTHER" id="PTHR23157:SF25">
    <property type="entry name" value="GRIP AND COILED-COIL DOMAIN-CONTAINING PROTEIN 1"/>
    <property type="match status" value="1"/>
</dbReference>
<dbReference type="FunFam" id="1.10.220.60:FF:000008">
    <property type="entry name" value="GRIP domain containing protein"/>
    <property type="match status" value="1"/>
</dbReference>
<dbReference type="AlphaFoldDB" id="A0A8J9ZLV6"/>
<evidence type="ECO:0000256" key="7">
    <source>
        <dbReference type="SAM" id="MobiDB-lite"/>
    </source>
</evidence>
<dbReference type="Pfam" id="PF01465">
    <property type="entry name" value="GRIP"/>
    <property type="match status" value="1"/>
</dbReference>
<keyword evidence="10" id="KW-1185">Reference proteome</keyword>
<accession>A0A8J9ZLV6</accession>
<feature type="region of interest" description="Disordered" evidence="7">
    <location>
        <begin position="53"/>
        <end position="99"/>
    </location>
</feature>
<feature type="compositionally biased region" description="Polar residues" evidence="7">
    <location>
        <begin position="563"/>
        <end position="592"/>
    </location>
</feature>